<dbReference type="EMBL" id="WTYD01000001">
    <property type="protein sequence ID" value="MXO52863.1"/>
    <property type="molecule type" value="Genomic_DNA"/>
</dbReference>
<keyword evidence="2" id="KW-1185">Reference proteome</keyword>
<gene>
    <name evidence="1" type="ORF">GRI47_02430</name>
</gene>
<dbReference type="Pfam" id="PF10677">
    <property type="entry name" value="DUF2490"/>
    <property type="match status" value="1"/>
</dbReference>
<dbReference type="RefSeq" id="WP_160659790.1">
    <property type="nucleotide sequence ID" value="NZ_BAABDV010000001.1"/>
</dbReference>
<dbReference type="Proteomes" id="UP000430272">
    <property type="component" value="Unassembled WGS sequence"/>
</dbReference>
<reference evidence="1 2" key="1">
    <citation type="submission" date="2019-12" db="EMBL/GenBank/DDBJ databases">
        <title>Genomic-based taxomic classification of the family Erythrobacteraceae.</title>
        <authorList>
            <person name="Xu L."/>
        </authorList>
    </citation>
    <scope>NUCLEOTIDE SEQUENCE [LARGE SCALE GENOMIC DNA]</scope>
    <source>
        <strain evidence="1 2">JCM 17468</strain>
    </source>
</reference>
<dbReference type="InterPro" id="IPR036709">
    <property type="entry name" value="Autotransporte_beta_dom_sf"/>
</dbReference>
<dbReference type="SUPFAM" id="SSF103515">
    <property type="entry name" value="Autotransporter"/>
    <property type="match status" value="1"/>
</dbReference>
<accession>A0A844Y6D4</accession>
<proteinExistence type="predicted"/>
<protein>
    <submittedName>
        <fullName evidence="1">DUF2490 domain-containing protein</fullName>
    </submittedName>
</protein>
<organism evidence="1 2">
    <name type="scientific">Qipengyuania pelagi</name>
    <dbReference type="NCBI Taxonomy" id="994320"/>
    <lineage>
        <taxon>Bacteria</taxon>
        <taxon>Pseudomonadati</taxon>
        <taxon>Pseudomonadota</taxon>
        <taxon>Alphaproteobacteria</taxon>
        <taxon>Sphingomonadales</taxon>
        <taxon>Erythrobacteraceae</taxon>
        <taxon>Qipengyuania</taxon>
    </lineage>
</organism>
<evidence type="ECO:0000313" key="1">
    <source>
        <dbReference type="EMBL" id="MXO52863.1"/>
    </source>
</evidence>
<name>A0A844Y6D4_9SPHN</name>
<dbReference type="AlphaFoldDB" id="A0A844Y6D4"/>
<evidence type="ECO:0000313" key="2">
    <source>
        <dbReference type="Proteomes" id="UP000430272"/>
    </source>
</evidence>
<sequence>MQPTAAQAATSDDELWIETGIKGDIAPGTDFKLELETRRREGPNEYILGAEVNTDVSSALALGGGIEIHDEDGFTEVRPYQQLTFGLGKFDFRSRIEERFYDGADRMALRLRQRARFRTKIADKITGFASGELLYQLRDRNEGGPQRIDQWRLNAGATARIAPELELTGGYLFQIRPRDNGNTRHTHVSQVSLFYRF</sequence>
<dbReference type="InterPro" id="IPR019619">
    <property type="entry name" value="DUF2490"/>
</dbReference>
<comment type="caution">
    <text evidence="1">The sequence shown here is derived from an EMBL/GenBank/DDBJ whole genome shotgun (WGS) entry which is preliminary data.</text>
</comment>
<dbReference type="OrthoDB" id="7425634at2"/>